<proteinExistence type="predicted"/>
<name>A0ABM9N4P5_9LACO</name>
<dbReference type="Pfam" id="PF14265">
    <property type="entry name" value="DUF4355"/>
    <property type="match status" value="1"/>
</dbReference>
<dbReference type="InterPro" id="IPR025580">
    <property type="entry name" value="Gp46"/>
</dbReference>
<evidence type="ECO:0000313" key="3">
    <source>
        <dbReference type="Proteomes" id="UP001314241"/>
    </source>
</evidence>
<feature type="compositionally biased region" description="Basic and acidic residues" evidence="1">
    <location>
        <begin position="35"/>
        <end position="96"/>
    </location>
</feature>
<evidence type="ECO:0000313" key="2">
    <source>
        <dbReference type="EMBL" id="CAK8054123.1"/>
    </source>
</evidence>
<keyword evidence="3" id="KW-1185">Reference proteome</keyword>
<organism evidence="2 3">
    <name type="scientific">Eupransor demetentiae</name>
    <dbReference type="NCBI Taxonomy" id="3109584"/>
    <lineage>
        <taxon>Bacteria</taxon>
        <taxon>Bacillati</taxon>
        <taxon>Bacillota</taxon>
        <taxon>Bacilli</taxon>
        <taxon>Lactobacillales</taxon>
        <taxon>Lactobacillaceae</taxon>
        <taxon>Eupransor</taxon>
    </lineage>
</organism>
<reference evidence="2 3" key="1">
    <citation type="submission" date="2024-01" db="EMBL/GenBank/DDBJ databases">
        <authorList>
            <person name="Botero Cardona J."/>
        </authorList>
    </citation>
    <scope>NUCLEOTIDE SEQUENCE [LARGE SCALE GENOMIC DNA]</scope>
    <source>
        <strain evidence="2 3">LMG 33000</strain>
    </source>
</reference>
<feature type="region of interest" description="Disordered" evidence="1">
    <location>
        <begin position="1"/>
        <end position="96"/>
    </location>
</feature>
<protein>
    <recommendedName>
        <fullName evidence="4">DUF4355 domain-containing protein</fullName>
    </recommendedName>
</protein>
<feature type="region of interest" description="Disordered" evidence="1">
    <location>
        <begin position="152"/>
        <end position="186"/>
    </location>
</feature>
<gene>
    <name evidence="2" type="ORF">R54876_GBNLAHCA_00684</name>
</gene>
<sequence>MTDEAKNENVQGGGNDGLQEGQGQEDQVTTYTAEEAQKMAEQEAERRVAKVRAKWEKEQQAKLDEAKSEGAKLAKMSEDEKRQAEQEKQEAEYKKRLDELNRRELTANTRDVLSEKGLPSDLADSLVTLGDAEAINKTVDVLTSTIEKQVNAKVDAKLSGSGKPNGSASELDNVDNPFAAKMKKYQ</sequence>
<evidence type="ECO:0008006" key="4">
    <source>
        <dbReference type="Google" id="ProtNLM"/>
    </source>
</evidence>
<dbReference type="RefSeq" id="WP_349641665.1">
    <property type="nucleotide sequence ID" value="NZ_CAWVOH010000001.1"/>
</dbReference>
<evidence type="ECO:0000256" key="1">
    <source>
        <dbReference type="SAM" id="MobiDB-lite"/>
    </source>
</evidence>
<accession>A0ABM9N4P5</accession>
<feature type="compositionally biased region" description="Low complexity" evidence="1">
    <location>
        <begin position="17"/>
        <end position="27"/>
    </location>
</feature>
<dbReference type="EMBL" id="CAWVOH010000001">
    <property type="protein sequence ID" value="CAK8054123.1"/>
    <property type="molecule type" value="Genomic_DNA"/>
</dbReference>
<dbReference type="Proteomes" id="UP001314241">
    <property type="component" value="Unassembled WGS sequence"/>
</dbReference>
<comment type="caution">
    <text evidence="2">The sequence shown here is derived from an EMBL/GenBank/DDBJ whole genome shotgun (WGS) entry which is preliminary data.</text>
</comment>